<accession>F6FGW0</accession>
<proteinExistence type="predicted"/>
<evidence type="ECO:0000256" key="1">
    <source>
        <dbReference type="SAM" id="MobiDB-lite"/>
    </source>
</evidence>
<evidence type="ECO:0000313" key="3">
    <source>
        <dbReference type="Proteomes" id="UP000007952"/>
    </source>
</evidence>
<dbReference type="STRING" id="859194.MHF_0354"/>
<reference evidence="2 3" key="1">
    <citation type="journal article" date="2011" name="J. Bacteriol.">
        <title>Complete genome sequences of two hemotropic Mycoplasmas, Mycoplasma haemofelis strain Ohio2 and Mycoplasma suis strain Illinois.</title>
        <authorList>
            <person name="Messick J.B."/>
            <person name="Santos A.P."/>
            <person name="Guimaraes A.M."/>
        </authorList>
    </citation>
    <scope>NUCLEOTIDE SEQUENCE [LARGE SCALE GENOMIC DNA]</scope>
    <source>
        <strain evidence="2 3">Ohio2</strain>
    </source>
</reference>
<dbReference type="KEGG" id="mhf:MHF_0354"/>
<evidence type="ECO:0000313" key="2">
    <source>
        <dbReference type="EMBL" id="AEG72633.1"/>
    </source>
</evidence>
<name>F6FGW0_MYCHI</name>
<dbReference type="Proteomes" id="UP000007952">
    <property type="component" value="Chromosome"/>
</dbReference>
<reference key="2">
    <citation type="submission" date="2011-05" db="EMBL/GenBank/DDBJ databases">
        <title>The Genome of Mycoplasma haemofelis Strain Ohio2, a pathogenic hemoplasma of the cat.</title>
        <authorList>
            <person name="Santos A.P."/>
            <person name="Guimaraes A.M.S."/>
            <person name="SanMiguel P.J."/>
            <person name="Martin S.W."/>
            <person name="Messick J.B."/>
        </authorList>
    </citation>
    <scope>NUCLEOTIDE SEQUENCE</scope>
    <source>
        <strain>Ohio2</strain>
    </source>
</reference>
<feature type="compositionally biased region" description="Basic and acidic residues" evidence="1">
    <location>
        <begin position="76"/>
        <end position="97"/>
    </location>
</feature>
<organism evidence="2 3">
    <name type="scientific">Mycoplasma haemofelis (strain Ohio2)</name>
    <dbReference type="NCBI Taxonomy" id="859194"/>
    <lineage>
        <taxon>Bacteria</taxon>
        <taxon>Bacillati</taxon>
        <taxon>Mycoplasmatota</taxon>
        <taxon>Mollicutes</taxon>
        <taxon>Mycoplasmataceae</taxon>
        <taxon>Mycoplasma</taxon>
    </lineage>
</organism>
<dbReference type="HOGENOM" id="CLU_098620_1_0_14"/>
<dbReference type="EMBL" id="CP002808">
    <property type="protein sequence ID" value="AEG72633.1"/>
    <property type="molecule type" value="Genomic_DNA"/>
</dbReference>
<gene>
    <name evidence="2" type="ordered locus">MHF_0354</name>
</gene>
<sequence>MMHQGRCWCEYIMSSTAFKAALGTASAGGVVGGGILVKNHLSPSGSTISELISKSKKKIRVSKDGEWSGLWNQYQKDNESKGTGEDSWKLPEWKNKTDPSSIPESYKQKCRNLLEERVEGESDPKYLTFLTRCTRNKNVGDLLGGATLLSNESDNATKWQNRFKAYKTAKKGNEYPIKGIVLADDDSESNSSHVDKLRNGCATQWNSDVTGNEEQAYLDAIKTWCSLEETKNDQ</sequence>
<protein>
    <submittedName>
        <fullName evidence="2">Uncharacterized protein</fullName>
    </submittedName>
</protein>
<feature type="region of interest" description="Disordered" evidence="1">
    <location>
        <begin position="73"/>
        <end position="101"/>
    </location>
</feature>
<dbReference type="AlphaFoldDB" id="F6FGW0"/>